<dbReference type="GO" id="GO:0006412">
    <property type="term" value="P:translation"/>
    <property type="evidence" value="ECO:0007669"/>
    <property type="project" value="InterPro"/>
</dbReference>
<dbReference type="SUPFAM" id="SSF50249">
    <property type="entry name" value="Nucleic acid-binding proteins"/>
    <property type="match status" value="6"/>
</dbReference>
<reference evidence="9" key="2">
    <citation type="submission" date="2020-09" db="EMBL/GenBank/DDBJ databases">
        <authorList>
            <person name="Sun Q."/>
            <person name="Kim S."/>
        </authorList>
    </citation>
    <scope>NUCLEOTIDE SEQUENCE</scope>
    <source>
        <strain evidence="9">KCTC 23430</strain>
    </source>
</reference>
<dbReference type="NCBIfam" id="NF004952">
    <property type="entry name" value="PRK06299.1-2"/>
    <property type="match status" value="1"/>
</dbReference>
<name>A0A919CI70_9GAMM</name>
<evidence type="ECO:0000259" key="8">
    <source>
        <dbReference type="PROSITE" id="PS50126"/>
    </source>
</evidence>
<keyword evidence="10" id="KW-1185">Reference proteome</keyword>
<dbReference type="PANTHER" id="PTHR10724">
    <property type="entry name" value="30S RIBOSOMAL PROTEIN S1"/>
    <property type="match status" value="1"/>
</dbReference>
<dbReference type="CDD" id="cd05687">
    <property type="entry name" value="S1_RPS1_repeat_ec1_hs1"/>
    <property type="match status" value="1"/>
</dbReference>
<accession>A0A919CI70</accession>
<comment type="caution">
    <text evidence="9">The sequence shown here is derived from an EMBL/GenBank/DDBJ whole genome shotgun (WGS) entry which is preliminary data.</text>
</comment>
<evidence type="ECO:0000256" key="1">
    <source>
        <dbReference type="ARBA" id="ARBA00006767"/>
    </source>
</evidence>
<dbReference type="Proteomes" id="UP000644693">
    <property type="component" value="Unassembled WGS sequence"/>
</dbReference>
<dbReference type="GO" id="GO:0022627">
    <property type="term" value="C:cytosolic small ribosomal subunit"/>
    <property type="evidence" value="ECO:0007669"/>
    <property type="project" value="TreeGrafter"/>
</dbReference>
<dbReference type="PANTHER" id="PTHR10724:SF7">
    <property type="entry name" value="SMALL RIBOSOMAL SUBUNIT PROTEIN BS1C"/>
    <property type="match status" value="1"/>
</dbReference>
<protein>
    <recommendedName>
        <fullName evidence="6">30S ribosomal protein S1</fullName>
    </recommendedName>
</protein>
<dbReference type="CDD" id="cd04465">
    <property type="entry name" value="S1_RPS1_repeat_ec2_hs2"/>
    <property type="match status" value="1"/>
</dbReference>
<evidence type="ECO:0000256" key="3">
    <source>
        <dbReference type="ARBA" id="ARBA00022884"/>
    </source>
</evidence>
<dbReference type="FunFam" id="2.40.50.140:FF:000017">
    <property type="entry name" value="30S ribosomal protein S1"/>
    <property type="match status" value="1"/>
</dbReference>
<keyword evidence="4 6" id="KW-0689">Ribosomal protein</keyword>
<keyword evidence="5 6" id="KW-0687">Ribonucleoprotein</keyword>
<dbReference type="SMART" id="SM00316">
    <property type="entry name" value="S1"/>
    <property type="match status" value="6"/>
</dbReference>
<dbReference type="NCBIfam" id="NF004954">
    <property type="entry name" value="PRK06299.1-4"/>
    <property type="match status" value="1"/>
</dbReference>
<feature type="domain" description="S1 motif" evidence="8">
    <location>
        <begin position="105"/>
        <end position="171"/>
    </location>
</feature>
<dbReference type="InterPro" id="IPR003029">
    <property type="entry name" value="S1_domain"/>
</dbReference>
<dbReference type="FunFam" id="2.40.50.140:FF:000018">
    <property type="entry name" value="30S ribosomal protein S1"/>
    <property type="match status" value="1"/>
</dbReference>
<dbReference type="InterPro" id="IPR035104">
    <property type="entry name" value="Ribosomal_protein_S1-like"/>
</dbReference>
<dbReference type="EMBL" id="BMYM01000001">
    <property type="protein sequence ID" value="GHD26509.1"/>
    <property type="molecule type" value="Genomic_DNA"/>
</dbReference>
<evidence type="ECO:0000256" key="7">
    <source>
        <dbReference type="SAM" id="MobiDB-lite"/>
    </source>
</evidence>
<reference evidence="9" key="1">
    <citation type="journal article" date="2014" name="Int. J. Syst. Evol. Microbiol.">
        <title>Complete genome sequence of Corynebacterium casei LMG S-19264T (=DSM 44701T), isolated from a smear-ripened cheese.</title>
        <authorList>
            <consortium name="US DOE Joint Genome Institute (JGI-PGF)"/>
            <person name="Walter F."/>
            <person name="Albersmeier A."/>
            <person name="Kalinowski J."/>
            <person name="Ruckert C."/>
        </authorList>
    </citation>
    <scope>NUCLEOTIDE SEQUENCE</scope>
    <source>
        <strain evidence="9">KCTC 23430</strain>
    </source>
</reference>
<proteinExistence type="inferred from homology"/>
<dbReference type="FunFam" id="2.40.50.140:FF:000011">
    <property type="entry name" value="30S ribosomal protein S1"/>
    <property type="match status" value="1"/>
</dbReference>
<dbReference type="CDD" id="cd05689">
    <property type="entry name" value="S1_RPS1_repeat_ec4"/>
    <property type="match status" value="1"/>
</dbReference>
<evidence type="ECO:0000256" key="5">
    <source>
        <dbReference type="ARBA" id="ARBA00023274"/>
    </source>
</evidence>
<feature type="domain" description="S1 motif" evidence="8">
    <location>
        <begin position="364"/>
        <end position="434"/>
    </location>
</feature>
<evidence type="ECO:0000256" key="4">
    <source>
        <dbReference type="ARBA" id="ARBA00022980"/>
    </source>
</evidence>
<dbReference type="InterPro" id="IPR012340">
    <property type="entry name" value="NA-bd_OB-fold"/>
</dbReference>
<evidence type="ECO:0000313" key="9">
    <source>
        <dbReference type="EMBL" id="GHD26509.1"/>
    </source>
</evidence>
<dbReference type="NCBIfam" id="TIGR00717">
    <property type="entry name" value="rpsA"/>
    <property type="match status" value="1"/>
</dbReference>
<feature type="domain" description="S1 motif" evidence="8">
    <location>
        <begin position="21"/>
        <end position="87"/>
    </location>
</feature>
<dbReference type="PROSITE" id="PS50126">
    <property type="entry name" value="S1"/>
    <property type="match status" value="6"/>
</dbReference>
<gene>
    <name evidence="9" type="primary">rpsA</name>
    <name evidence="9" type="ORF">GCM10007053_03510</name>
</gene>
<dbReference type="NCBIfam" id="NF004951">
    <property type="entry name" value="PRK06299.1-1"/>
    <property type="match status" value="1"/>
</dbReference>
<feature type="region of interest" description="Disordered" evidence="7">
    <location>
        <begin position="530"/>
        <end position="557"/>
    </location>
</feature>
<dbReference type="RefSeq" id="WP_189474573.1">
    <property type="nucleotide sequence ID" value="NZ_BMYM01000001.1"/>
</dbReference>
<dbReference type="PRINTS" id="PR00681">
    <property type="entry name" value="RIBOSOMALS1"/>
</dbReference>
<dbReference type="GO" id="GO:0003729">
    <property type="term" value="F:mRNA binding"/>
    <property type="evidence" value="ECO:0007669"/>
    <property type="project" value="TreeGrafter"/>
</dbReference>
<evidence type="ECO:0000256" key="6">
    <source>
        <dbReference type="PIRNR" id="PIRNR002111"/>
    </source>
</evidence>
<dbReference type="InterPro" id="IPR050437">
    <property type="entry name" value="Ribos_protein_bS1-like"/>
</dbReference>
<dbReference type="PIRSF" id="PIRSF002111">
    <property type="entry name" value="RpsA"/>
    <property type="match status" value="1"/>
</dbReference>
<comment type="similarity">
    <text evidence="1 6">Belongs to the bacterial ribosomal protein bS1 family.</text>
</comment>
<feature type="domain" description="S1 motif" evidence="8">
    <location>
        <begin position="192"/>
        <end position="260"/>
    </location>
</feature>
<dbReference type="GO" id="GO:0003735">
    <property type="term" value="F:structural constituent of ribosome"/>
    <property type="evidence" value="ECO:0007669"/>
    <property type="project" value="InterPro"/>
</dbReference>
<dbReference type="AlphaFoldDB" id="A0A919CI70"/>
<comment type="function">
    <text evidence="6">Binds mRNA; thus facilitating recognition of the initiation point. It is needed to translate mRNA with a short Shine-Dalgarno (SD) purine-rich sequence.</text>
</comment>
<dbReference type="CDD" id="cd05688">
    <property type="entry name" value="S1_RPS1_repeat_ec3"/>
    <property type="match status" value="1"/>
</dbReference>
<feature type="domain" description="S1 motif" evidence="8">
    <location>
        <begin position="451"/>
        <end position="520"/>
    </location>
</feature>
<keyword evidence="2" id="KW-0677">Repeat</keyword>
<evidence type="ECO:0000256" key="2">
    <source>
        <dbReference type="ARBA" id="ARBA00022737"/>
    </source>
</evidence>
<keyword evidence="3 6" id="KW-0694">RNA-binding</keyword>
<evidence type="ECO:0000313" key="10">
    <source>
        <dbReference type="Proteomes" id="UP000644693"/>
    </source>
</evidence>
<organism evidence="9 10">
    <name type="scientific">Parahalioglobus pacificus</name>
    <dbReference type="NCBI Taxonomy" id="930806"/>
    <lineage>
        <taxon>Bacteria</taxon>
        <taxon>Pseudomonadati</taxon>
        <taxon>Pseudomonadota</taxon>
        <taxon>Gammaproteobacteria</taxon>
        <taxon>Cellvibrionales</taxon>
        <taxon>Halieaceae</taxon>
        <taxon>Parahalioglobus</taxon>
    </lineage>
</organism>
<dbReference type="FunFam" id="2.40.50.140:FF:000016">
    <property type="entry name" value="30S ribosomal protein S1"/>
    <property type="match status" value="1"/>
</dbReference>
<dbReference type="CDD" id="cd05691">
    <property type="entry name" value="S1_RPS1_repeat_ec6"/>
    <property type="match status" value="1"/>
</dbReference>
<feature type="domain" description="S1 motif" evidence="8">
    <location>
        <begin position="277"/>
        <end position="347"/>
    </location>
</feature>
<sequence>MSESFAELFEESLKTVDMEPGAIVTGVVIDIDNEWVTVHAGLKSEGVIPRAQFNDAAGECTLNIGDEVQVALETVEDGFGETKLSREKAKRAEAWKELEAAHAADEVVHGIINGKVKGGFTVDIQGIRAFLPGSLVDVRPVRETTHLEGKDLEFKVIKLDQKRNNVVVSRRAVMEEANSVEREALLESLQEGMSVKGIVKNLTDYGAFVDLGGVDGLLHITDMAWKRIKHPSEIVEVGQEIDVKILKFDRERNRVSLGLKQLGDDPWVEITGRYPEGSRVKARITNLTDYGCFAELEEGVEGLVHVSEMDWTNKNVHPSKVVQLGDEVEVMVLDIDEERRRISLGIKQCQQNPWDAFGAQYSKGDKIAGAIKSITDFGIFIGLEGNIDGLVHLSDISWNETGEEAVRNYKKGDEIETVILSIDPERERISLGIKQLEDDPFSNYVAENDRGSVVTGEVIEVDAKAVTIKLAEEVEGILKASDISRDRVEDARNSFKVGDSVEAKIVSVDRKNRALALSIKAKDYDDEQEAVKSLKDQEESTSPGTIGDLIKAQMGDQ</sequence>
<dbReference type="FunFam" id="2.40.50.140:FF:000021">
    <property type="entry name" value="30S ribosomal protein S1"/>
    <property type="match status" value="1"/>
</dbReference>
<dbReference type="Gene3D" id="2.40.50.140">
    <property type="entry name" value="Nucleic acid-binding proteins"/>
    <property type="match status" value="6"/>
</dbReference>
<dbReference type="InterPro" id="IPR000110">
    <property type="entry name" value="Ribosomal_bS1"/>
</dbReference>
<dbReference type="Pfam" id="PF00575">
    <property type="entry name" value="S1"/>
    <property type="match status" value="6"/>
</dbReference>